<evidence type="ECO:0000313" key="3">
    <source>
        <dbReference type="Proteomes" id="UP001189429"/>
    </source>
</evidence>
<feature type="compositionally biased region" description="Basic and acidic residues" evidence="1">
    <location>
        <begin position="21"/>
        <end position="31"/>
    </location>
</feature>
<evidence type="ECO:0000256" key="1">
    <source>
        <dbReference type="SAM" id="MobiDB-lite"/>
    </source>
</evidence>
<feature type="region of interest" description="Disordered" evidence="1">
    <location>
        <begin position="1"/>
        <end position="72"/>
    </location>
</feature>
<dbReference type="EMBL" id="CAUYUJ010006163">
    <property type="protein sequence ID" value="CAK0816323.1"/>
    <property type="molecule type" value="Genomic_DNA"/>
</dbReference>
<reference evidence="2" key="1">
    <citation type="submission" date="2023-10" db="EMBL/GenBank/DDBJ databases">
        <authorList>
            <person name="Chen Y."/>
            <person name="Shah S."/>
            <person name="Dougan E. K."/>
            <person name="Thang M."/>
            <person name="Chan C."/>
        </authorList>
    </citation>
    <scope>NUCLEOTIDE SEQUENCE [LARGE SCALE GENOMIC DNA]</scope>
</reference>
<evidence type="ECO:0008006" key="4">
    <source>
        <dbReference type="Google" id="ProtNLM"/>
    </source>
</evidence>
<comment type="caution">
    <text evidence="2">The sequence shown here is derived from an EMBL/GenBank/DDBJ whole genome shotgun (WGS) entry which is preliminary data.</text>
</comment>
<accession>A0ABN9RF44</accession>
<name>A0ABN9RF44_9DINO</name>
<organism evidence="2 3">
    <name type="scientific">Prorocentrum cordatum</name>
    <dbReference type="NCBI Taxonomy" id="2364126"/>
    <lineage>
        <taxon>Eukaryota</taxon>
        <taxon>Sar</taxon>
        <taxon>Alveolata</taxon>
        <taxon>Dinophyceae</taxon>
        <taxon>Prorocentrales</taxon>
        <taxon>Prorocentraceae</taxon>
        <taxon>Prorocentrum</taxon>
    </lineage>
</organism>
<keyword evidence="3" id="KW-1185">Reference proteome</keyword>
<sequence length="385" mass="43314">MGQRSAGETHRPSPRTSRTPEVSKFEARGKSILESIPFSDTPDRTLPDPSEEPWPGGPLSRPSWPAVGPSRRRCTISGDGVAVPEKWPPLQPQDPEFFAFIKRYPMCRGVGGLPDMFDWYARTPKAKVPTKDPRTVWGGANHEAVEHIIETLEENFPHGRQDRSAYFTGDMFLSMLDEETIERLKKLFKGGLFFQAKDIPWEGVTTAPVGLNEYYFRKTWDVAEKAIAAASVDAKPYAALGAWGYMRKLGGIKSRQLLQGWVETEAAKAAGVQHRMIEPREYFSELAKYKFLLAPGGGGILSPKTDEALLVLTVPIVIRDGYAAYDDWPKLGWPIVILDAWEEVTAENLDTWWAKFSPRLLRFRENCLTSEGFFKLVTGTSHYCE</sequence>
<dbReference type="Proteomes" id="UP001189429">
    <property type="component" value="Unassembled WGS sequence"/>
</dbReference>
<evidence type="ECO:0000313" key="2">
    <source>
        <dbReference type="EMBL" id="CAK0816323.1"/>
    </source>
</evidence>
<gene>
    <name evidence="2" type="ORF">PCOR1329_LOCUS19333</name>
</gene>
<proteinExistence type="predicted"/>
<protein>
    <recommendedName>
        <fullName evidence="4">Exostosin GT47 domain-containing protein</fullName>
    </recommendedName>
</protein>